<evidence type="ECO:0000313" key="1">
    <source>
        <dbReference type="EMBL" id="KAJ8867756.1"/>
    </source>
</evidence>
<comment type="caution">
    <text evidence="1">The sequence shown here is derived from an EMBL/GenBank/DDBJ whole genome shotgun (WGS) entry which is preliminary data.</text>
</comment>
<sequence length="108" mass="12276">MKDHVLVVGVVYKPQYVRFSGDVEDILSQIVPEYQYVIIMDDFNVNRPMLKFNIESKYLTASELAWQNVLATGTVNSKVTAFNIILKCFDTIALVRNQASRSPCCALR</sequence>
<evidence type="ECO:0000313" key="2">
    <source>
        <dbReference type="Proteomes" id="UP001159363"/>
    </source>
</evidence>
<protein>
    <recommendedName>
        <fullName evidence="3">Endonuclease/exonuclease/phosphatase domain-containing protein</fullName>
    </recommendedName>
</protein>
<reference evidence="1 2" key="1">
    <citation type="submission" date="2023-02" db="EMBL/GenBank/DDBJ databases">
        <title>LHISI_Scaffold_Assembly.</title>
        <authorList>
            <person name="Stuart O.P."/>
            <person name="Cleave R."/>
            <person name="Magrath M.J.L."/>
            <person name="Mikheyev A.S."/>
        </authorList>
    </citation>
    <scope>NUCLEOTIDE SEQUENCE [LARGE SCALE GENOMIC DNA]</scope>
    <source>
        <strain evidence="1">Daus_M_001</strain>
        <tissue evidence="1">Leg muscle</tissue>
    </source>
</reference>
<evidence type="ECO:0008006" key="3">
    <source>
        <dbReference type="Google" id="ProtNLM"/>
    </source>
</evidence>
<keyword evidence="2" id="KW-1185">Reference proteome</keyword>
<dbReference type="Proteomes" id="UP001159363">
    <property type="component" value="Chromosome 14"/>
</dbReference>
<gene>
    <name evidence="1" type="ORF">PR048_031559</name>
</gene>
<accession>A0ABQ9G5N0</accession>
<proteinExistence type="predicted"/>
<dbReference type="EMBL" id="JARBHB010000015">
    <property type="protein sequence ID" value="KAJ8867756.1"/>
    <property type="molecule type" value="Genomic_DNA"/>
</dbReference>
<name>A0ABQ9G5N0_9NEOP</name>
<organism evidence="1 2">
    <name type="scientific">Dryococelus australis</name>
    <dbReference type="NCBI Taxonomy" id="614101"/>
    <lineage>
        <taxon>Eukaryota</taxon>
        <taxon>Metazoa</taxon>
        <taxon>Ecdysozoa</taxon>
        <taxon>Arthropoda</taxon>
        <taxon>Hexapoda</taxon>
        <taxon>Insecta</taxon>
        <taxon>Pterygota</taxon>
        <taxon>Neoptera</taxon>
        <taxon>Polyneoptera</taxon>
        <taxon>Phasmatodea</taxon>
        <taxon>Verophasmatodea</taxon>
        <taxon>Anareolatae</taxon>
        <taxon>Phasmatidae</taxon>
        <taxon>Eurycanthinae</taxon>
        <taxon>Dryococelus</taxon>
    </lineage>
</organism>